<accession>A0A2W1NWJ7</accession>
<proteinExistence type="predicted"/>
<dbReference type="SUPFAM" id="SSF56300">
    <property type="entry name" value="Metallo-dependent phosphatases"/>
    <property type="match status" value="1"/>
</dbReference>
<reference evidence="2" key="1">
    <citation type="submission" date="2018-06" db="EMBL/GenBank/DDBJ databases">
        <title>Paenibacillus xerothermodurans sp. nov. an extremely dry heat resistant spore forming bacterium isolated from the soil of Cape Canaveral, Florida.</title>
        <authorList>
            <person name="Seuylemezian A."/>
            <person name="Kaur N."/>
            <person name="Patil P."/>
            <person name="Patil P."/>
            <person name="Mayilraj S."/>
            <person name="Vaishampayan P."/>
        </authorList>
    </citation>
    <scope>NUCLEOTIDE SEQUENCE [LARGE SCALE GENOMIC DNA]</scope>
    <source>
        <strain evidence="2">ATCC 27380</strain>
    </source>
</reference>
<evidence type="ECO:0000313" key="2">
    <source>
        <dbReference type="EMBL" id="PZE22096.1"/>
    </source>
</evidence>
<keyword evidence="3" id="KW-1185">Reference proteome</keyword>
<dbReference type="AlphaFoldDB" id="A0A2W1NWJ7"/>
<protein>
    <submittedName>
        <fullName evidence="2">Uncharacterized protein</fullName>
    </submittedName>
</protein>
<dbReference type="EMBL" id="NHRJ02000002">
    <property type="protein sequence ID" value="PZE22096.1"/>
    <property type="molecule type" value="Genomic_DNA"/>
</dbReference>
<feature type="region of interest" description="Disordered" evidence="1">
    <location>
        <begin position="331"/>
        <end position="352"/>
    </location>
</feature>
<evidence type="ECO:0000313" key="3">
    <source>
        <dbReference type="Proteomes" id="UP000214746"/>
    </source>
</evidence>
<evidence type="ECO:0000256" key="1">
    <source>
        <dbReference type="SAM" id="MobiDB-lite"/>
    </source>
</evidence>
<dbReference type="InterPro" id="IPR008979">
    <property type="entry name" value="Galactose-bd-like_sf"/>
</dbReference>
<name>A0A2W1NWJ7_PAEXE</name>
<comment type="caution">
    <text evidence="2">The sequence shown here is derived from an EMBL/GenBank/DDBJ whole genome shotgun (WGS) entry which is preliminary data.</text>
</comment>
<dbReference type="Proteomes" id="UP000214746">
    <property type="component" value="Unassembled WGS sequence"/>
</dbReference>
<dbReference type="SUPFAM" id="SSF49785">
    <property type="entry name" value="Galactose-binding domain-like"/>
    <property type="match status" value="1"/>
</dbReference>
<sequence length="494" mass="54171">MTAREGRRKSRGWRRYTITLLFGGLFAALCVTLLVSKPPLTGVMERGQHAHTAVAWTFAYLGAAQVPHDTQHLLALMEQHPHVSFWAGSVNHAAQQDQAVTGAVPGLQQNEVGLQPVPRSFFPVFDGGGAGAADAQRFPHIPDGQLPGYGRTVYFVDYGEARFWFLNAARLAQEPSAQLDWLDRTAADNPQLHRIVLLQQEPAQPEVWDRLAASGADLVLIGARLYAPESAVTVRPEAGYRSSAHHGWAEWTMSGSQGGQPLMVHGQGSRLEASLPADSAGRDADRLVLDAAGLRQTAAVQEQAPVSIGAMWRYRAGGPDVRAEVPQGLDLTGETPARSQVPPSREDWRSPEYDDSGWHWARAPFGRSVDGTRSRNIRTPLPPQQQSPVYYFRKTFVLDQEATGAKEWLLHTAFEDGFVAYLNGVEIARDSIQAGLVDHRSLASPHDGGIFETISIANYRSLLVPGVNTLAVEVHTSHPDSPEMWFDMSLSYKK</sequence>
<gene>
    <name evidence="2" type="ORF">CBW46_006820</name>
</gene>
<dbReference type="InterPro" id="IPR029052">
    <property type="entry name" value="Metallo-depent_PP-like"/>
</dbReference>
<organism evidence="2 3">
    <name type="scientific">Paenibacillus xerothermodurans</name>
    <dbReference type="NCBI Taxonomy" id="1977292"/>
    <lineage>
        <taxon>Bacteria</taxon>
        <taxon>Bacillati</taxon>
        <taxon>Bacillota</taxon>
        <taxon>Bacilli</taxon>
        <taxon>Bacillales</taxon>
        <taxon>Paenibacillaceae</taxon>
        <taxon>Paenibacillus</taxon>
    </lineage>
</organism>
<dbReference type="Gene3D" id="2.60.120.260">
    <property type="entry name" value="Galactose-binding domain-like"/>
    <property type="match status" value="1"/>
</dbReference>